<keyword evidence="1" id="KW-0472">Membrane</keyword>
<dbReference type="AlphaFoldDB" id="A0A1I7Z8S8"/>
<evidence type="ECO:0000313" key="3">
    <source>
        <dbReference type="WBParaSite" id="L893_g23965.t1"/>
    </source>
</evidence>
<sequence>MRESADSLQLTETLLHAVLSAHFCTLSWLFSGSVLVLCATNAERVSGPEMERRALRCQFSFGRSVHSPIRAISDSGPRMVTTPLKGDVKDRLI</sequence>
<keyword evidence="1" id="KW-1133">Transmembrane helix</keyword>
<proteinExistence type="predicted"/>
<feature type="transmembrane region" description="Helical" evidence="1">
    <location>
        <begin position="20"/>
        <end position="42"/>
    </location>
</feature>
<evidence type="ECO:0000313" key="2">
    <source>
        <dbReference type="Proteomes" id="UP000095287"/>
    </source>
</evidence>
<evidence type="ECO:0000256" key="1">
    <source>
        <dbReference type="SAM" id="Phobius"/>
    </source>
</evidence>
<reference evidence="3" key="1">
    <citation type="submission" date="2016-11" db="UniProtKB">
        <authorList>
            <consortium name="WormBaseParasite"/>
        </authorList>
    </citation>
    <scope>IDENTIFICATION</scope>
</reference>
<organism evidence="2 3">
    <name type="scientific">Steinernema glaseri</name>
    <dbReference type="NCBI Taxonomy" id="37863"/>
    <lineage>
        <taxon>Eukaryota</taxon>
        <taxon>Metazoa</taxon>
        <taxon>Ecdysozoa</taxon>
        <taxon>Nematoda</taxon>
        <taxon>Chromadorea</taxon>
        <taxon>Rhabditida</taxon>
        <taxon>Tylenchina</taxon>
        <taxon>Panagrolaimomorpha</taxon>
        <taxon>Strongyloidoidea</taxon>
        <taxon>Steinernematidae</taxon>
        <taxon>Steinernema</taxon>
    </lineage>
</organism>
<dbReference type="Proteomes" id="UP000095287">
    <property type="component" value="Unplaced"/>
</dbReference>
<name>A0A1I7Z8S8_9BILA</name>
<dbReference type="WBParaSite" id="L893_g23965.t1">
    <property type="protein sequence ID" value="L893_g23965.t1"/>
    <property type="gene ID" value="L893_g23965"/>
</dbReference>
<protein>
    <submittedName>
        <fullName evidence="3">Secreted protein</fullName>
    </submittedName>
</protein>
<accession>A0A1I7Z8S8</accession>
<keyword evidence="2" id="KW-1185">Reference proteome</keyword>
<keyword evidence="1" id="KW-0812">Transmembrane</keyword>